<dbReference type="eggNOG" id="ENOG502QPMH">
    <property type="taxonomic scope" value="Eukaryota"/>
</dbReference>
<dbReference type="InParanoid" id="A0A1U8BBA6"/>
<sequence>MGAGMSGFVISESGERDSPVKVGLGDIPESCAAMVLMYLDPPEICKLARLNRAFRDASSADFVWDSKLPSNYRYLIEKVFDQVPHYLSKKEIYARLCHPNPFDGGTKELWLDMSTGGTCLSISSMALSITGIDDRRYWKRIPTEESRFCSVAYLQQIWWFEVDGQVEFQFAAGTYSLFFRLHLGRASKRLGRRVCNPEHVHGWDIKPVRFQLSTSDGQHALSQCYLEELGNWGHYYVGDFIVENPSIPTKIKFSMTQIDCTHTKGGLCVDSVLICPSEFRARLKRF</sequence>
<dbReference type="Proteomes" id="UP000189703">
    <property type="component" value="Unplaced"/>
</dbReference>
<evidence type="ECO:0000313" key="3">
    <source>
        <dbReference type="RefSeq" id="XP_010278555.1"/>
    </source>
</evidence>
<dbReference type="PROSITE" id="PS50181">
    <property type="entry name" value="FBOX"/>
    <property type="match status" value="1"/>
</dbReference>
<organism evidence="2 3">
    <name type="scientific">Nelumbo nucifera</name>
    <name type="common">Sacred lotus</name>
    <dbReference type="NCBI Taxonomy" id="4432"/>
    <lineage>
        <taxon>Eukaryota</taxon>
        <taxon>Viridiplantae</taxon>
        <taxon>Streptophyta</taxon>
        <taxon>Embryophyta</taxon>
        <taxon>Tracheophyta</taxon>
        <taxon>Spermatophyta</taxon>
        <taxon>Magnoliopsida</taxon>
        <taxon>Proteales</taxon>
        <taxon>Nelumbonaceae</taxon>
        <taxon>Nelumbo</taxon>
    </lineage>
</organism>
<dbReference type="PANTHER" id="PTHR31960:SF3">
    <property type="entry name" value="F-BOX PROTEIN PP2-A13"/>
    <property type="match status" value="1"/>
</dbReference>
<dbReference type="OrthoDB" id="9970274at2759"/>
<dbReference type="OMA" id="YKPEKAN"/>
<dbReference type="InterPro" id="IPR036047">
    <property type="entry name" value="F-box-like_dom_sf"/>
</dbReference>
<proteinExistence type="predicted"/>
<gene>
    <name evidence="3" type="primary">LOC104612712</name>
</gene>
<feature type="domain" description="F-box" evidence="1">
    <location>
        <begin position="21"/>
        <end position="67"/>
    </location>
</feature>
<dbReference type="CDD" id="cd22162">
    <property type="entry name" value="F-box_AtSKIP3-like"/>
    <property type="match status" value="1"/>
</dbReference>
<dbReference type="PANTHER" id="PTHR31960">
    <property type="entry name" value="F-BOX PROTEIN PP2-A15"/>
    <property type="match status" value="1"/>
</dbReference>
<dbReference type="AlphaFoldDB" id="A0A1U8BBA6"/>
<protein>
    <submittedName>
        <fullName evidence="3">F-box protein PP2-A13-like</fullName>
    </submittedName>
</protein>
<evidence type="ECO:0000313" key="2">
    <source>
        <dbReference type="Proteomes" id="UP000189703"/>
    </source>
</evidence>
<dbReference type="InterPro" id="IPR001810">
    <property type="entry name" value="F-box_dom"/>
</dbReference>
<dbReference type="RefSeq" id="XP_010278555.1">
    <property type="nucleotide sequence ID" value="XM_010280253.2"/>
</dbReference>
<evidence type="ECO:0000259" key="1">
    <source>
        <dbReference type="PROSITE" id="PS50181"/>
    </source>
</evidence>
<dbReference type="InterPro" id="IPR025886">
    <property type="entry name" value="PP2-like"/>
</dbReference>
<dbReference type="Pfam" id="PF14299">
    <property type="entry name" value="PP2"/>
    <property type="match status" value="1"/>
</dbReference>
<accession>A0A1U8BBA6</accession>
<name>A0A1U8BBA6_NELNU</name>
<keyword evidence="2" id="KW-1185">Reference proteome</keyword>
<reference evidence="3" key="1">
    <citation type="submission" date="2025-08" db="UniProtKB">
        <authorList>
            <consortium name="RefSeq"/>
        </authorList>
    </citation>
    <scope>IDENTIFICATION</scope>
</reference>
<dbReference type="Pfam" id="PF00646">
    <property type="entry name" value="F-box"/>
    <property type="match status" value="1"/>
</dbReference>
<dbReference type="KEGG" id="nnu:104612712"/>
<dbReference type="SUPFAM" id="SSF81383">
    <property type="entry name" value="F-box domain"/>
    <property type="match status" value="1"/>
</dbReference>
<dbReference type="GeneID" id="104612712"/>
<dbReference type="FunCoup" id="A0A1U8BBA6">
    <property type="interactions" value="253"/>
</dbReference>